<dbReference type="OrthoDB" id="5295855at2"/>
<dbReference type="KEGG" id="upi:EJG51_001535"/>
<dbReference type="Gene3D" id="3.20.20.370">
    <property type="entry name" value="Glycoside hydrolase/deacetylase"/>
    <property type="match status" value="1"/>
</dbReference>
<keyword evidence="3" id="KW-0378">Hydrolase</keyword>
<comment type="cofactor">
    <cofactor evidence="1">
        <name>Mg(2+)</name>
        <dbReference type="ChEBI" id="CHEBI:18420"/>
    </cofactor>
</comment>
<evidence type="ECO:0000256" key="5">
    <source>
        <dbReference type="ARBA" id="ARBA00023277"/>
    </source>
</evidence>
<evidence type="ECO:0000256" key="4">
    <source>
        <dbReference type="ARBA" id="ARBA00022842"/>
    </source>
</evidence>
<evidence type="ECO:0000313" key="6">
    <source>
        <dbReference type="EMBL" id="QJQ04752.1"/>
    </source>
</evidence>
<dbReference type="GO" id="GO:0046872">
    <property type="term" value="F:metal ion binding"/>
    <property type="evidence" value="ECO:0007669"/>
    <property type="project" value="UniProtKB-KW"/>
</dbReference>
<evidence type="ECO:0000313" key="7">
    <source>
        <dbReference type="Proteomes" id="UP000274350"/>
    </source>
</evidence>
<proteinExistence type="predicted"/>
<gene>
    <name evidence="6" type="ORF">EJG51_001535</name>
</gene>
<protein>
    <submittedName>
        <fullName evidence="6">ChbG/HpnK family deacetylase</fullName>
    </submittedName>
</protein>
<dbReference type="Pfam" id="PF04794">
    <property type="entry name" value="YdjC"/>
    <property type="match status" value="1"/>
</dbReference>
<dbReference type="InterPro" id="IPR006879">
    <property type="entry name" value="YdjC-like"/>
</dbReference>
<dbReference type="AlphaFoldDB" id="A0A6M4A087"/>
<dbReference type="PANTHER" id="PTHR31609:SF1">
    <property type="entry name" value="CARBOHYDRATE DEACETYLASE"/>
    <property type="match status" value="1"/>
</dbReference>
<evidence type="ECO:0000256" key="2">
    <source>
        <dbReference type="ARBA" id="ARBA00022723"/>
    </source>
</evidence>
<dbReference type="GO" id="GO:0005975">
    <property type="term" value="P:carbohydrate metabolic process"/>
    <property type="evidence" value="ECO:0007669"/>
    <property type="project" value="InterPro"/>
</dbReference>
<keyword evidence="4" id="KW-0460">Magnesium</keyword>
<name>A0A6M4A087_9BURK</name>
<dbReference type="InterPro" id="IPR011330">
    <property type="entry name" value="Glyco_hydro/deAcase_b/a-brl"/>
</dbReference>
<dbReference type="SUPFAM" id="SSF88713">
    <property type="entry name" value="Glycoside hydrolase/deacetylase"/>
    <property type="match status" value="1"/>
</dbReference>
<sequence length="275" mass="30996">MTITTTPIALCVDDFGQHSGIDEAVCSLLELKRITAVSCMSMAPRWASHSAPMLRERSEMGDYGLHFNLTENFGKSRNNRLSSLILRSYLHRLESDGLITLLQQQLDAFETAIGRTPDFIDGHQHVHQLPMVREALLKVIQQRYPQRLPWIRNTRPASPQWGGKAIVLNYLGGSTLFRKLKKANIPSNNGFAGVYGFNTDDYAGCFEEWLKAASRGMLIMCHPAITLDKNDAISAQRLVEYKFFCSEQFPQMLAQHHASLARLSTTIDRQSQLAN</sequence>
<dbReference type="EMBL" id="CP051152">
    <property type="protein sequence ID" value="QJQ04752.1"/>
    <property type="molecule type" value="Genomic_DNA"/>
</dbReference>
<dbReference type="GO" id="GO:0019213">
    <property type="term" value="F:deacetylase activity"/>
    <property type="evidence" value="ECO:0007669"/>
    <property type="project" value="TreeGrafter"/>
</dbReference>
<dbReference type="Proteomes" id="UP000274350">
    <property type="component" value="Chromosome"/>
</dbReference>
<accession>A0A6M4A087</accession>
<organism evidence="6 7">
    <name type="scientific">Undibacterium piscinae</name>
    <dbReference type="NCBI Taxonomy" id="2495591"/>
    <lineage>
        <taxon>Bacteria</taxon>
        <taxon>Pseudomonadati</taxon>
        <taxon>Pseudomonadota</taxon>
        <taxon>Betaproteobacteria</taxon>
        <taxon>Burkholderiales</taxon>
        <taxon>Oxalobacteraceae</taxon>
        <taxon>Undibacterium</taxon>
    </lineage>
</organism>
<dbReference type="PANTHER" id="PTHR31609">
    <property type="entry name" value="YDJC DEACETYLASE FAMILY MEMBER"/>
    <property type="match status" value="1"/>
</dbReference>
<dbReference type="GO" id="GO:0016787">
    <property type="term" value="F:hydrolase activity"/>
    <property type="evidence" value="ECO:0007669"/>
    <property type="project" value="UniProtKB-KW"/>
</dbReference>
<keyword evidence="7" id="KW-1185">Reference proteome</keyword>
<evidence type="ECO:0000256" key="1">
    <source>
        <dbReference type="ARBA" id="ARBA00001946"/>
    </source>
</evidence>
<dbReference type="CDD" id="cd10807">
    <property type="entry name" value="YdjC_like_3"/>
    <property type="match status" value="1"/>
</dbReference>
<reference evidence="6 7" key="1">
    <citation type="journal article" date="2019" name="Int. J. Syst. Evol. Microbiol.">
        <title>Undibacterium piscinae sp. nov., isolated from Korean shiner intestine.</title>
        <authorList>
            <person name="Lee S.Y."/>
            <person name="Kang W."/>
            <person name="Kim P.S."/>
            <person name="Kim H.S."/>
            <person name="Sung H."/>
            <person name="Shin N.R."/>
            <person name="Whon T.W."/>
            <person name="Yun J.H."/>
            <person name="Lee J.Y."/>
            <person name="Lee J.Y."/>
            <person name="Jung M.J."/>
            <person name="Jeong Y.S."/>
            <person name="Tak E.J."/>
            <person name="Han J.E."/>
            <person name="Hyun D.W."/>
            <person name="Kang M.S."/>
            <person name="Lee K.E."/>
            <person name="Lee B.H."/>
            <person name="Bae J.W."/>
        </authorList>
    </citation>
    <scope>NUCLEOTIDE SEQUENCE [LARGE SCALE GENOMIC DNA]</scope>
    <source>
        <strain evidence="6 7">S11R28</strain>
    </source>
</reference>
<keyword evidence="2" id="KW-0479">Metal-binding</keyword>
<evidence type="ECO:0000256" key="3">
    <source>
        <dbReference type="ARBA" id="ARBA00022801"/>
    </source>
</evidence>
<keyword evidence="5" id="KW-0119">Carbohydrate metabolism</keyword>